<protein>
    <submittedName>
        <fullName evidence="10">Iron-dicitrate ABC transporter permease FecC</fullName>
    </submittedName>
</protein>
<dbReference type="InterPro" id="IPR037294">
    <property type="entry name" value="ABC_BtuC-like"/>
</dbReference>
<dbReference type="EMBL" id="JABUPJ010000073">
    <property type="protein sequence ID" value="NYQ41884.1"/>
    <property type="molecule type" value="Genomic_DNA"/>
</dbReference>
<comment type="subcellular location">
    <subcellularLocation>
        <location evidence="1">Cell membrane</location>
        <topology evidence="1">Multi-pass membrane protein</topology>
    </subcellularLocation>
</comment>
<dbReference type="Pfam" id="PF01032">
    <property type="entry name" value="FecCD"/>
    <property type="match status" value="1"/>
</dbReference>
<evidence type="ECO:0000256" key="8">
    <source>
        <dbReference type="SAM" id="Phobius"/>
    </source>
</evidence>
<dbReference type="SUPFAM" id="SSF81345">
    <property type="entry name" value="ABC transporter involved in vitamin B12 uptake, BtuC"/>
    <property type="match status" value="1"/>
</dbReference>
<feature type="transmembrane region" description="Helical" evidence="8">
    <location>
        <begin position="117"/>
        <end position="140"/>
    </location>
</feature>
<evidence type="ECO:0000256" key="4">
    <source>
        <dbReference type="ARBA" id="ARBA00022475"/>
    </source>
</evidence>
<keyword evidence="5 8" id="KW-0812">Transmembrane</keyword>
<dbReference type="RefSeq" id="WP_033803379.1">
    <property type="nucleotide sequence ID" value="NZ_CCPP01000127.1"/>
</dbReference>
<dbReference type="Gene3D" id="1.10.3470.10">
    <property type="entry name" value="ABC transporter involved in vitamin B12 uptake, BtuC"/>
    <property type="match status" value="1"/>
</dbReference>
<proteinExistence type="inferred from homology"/>
<dbReference type="InterPro" id="IPR000522">
    <property type="entry name" value="ABC_transptr_permease_BtuC"/>
</dbReference>
<dbReference type="Proteomes" id="UP000540485">
    <property type="component" value="Unassembled WGS sequence"/>
</dbReference>
<keyword evidence="4" id="KW-1003">Cell membrane</keyword>
<dbReference type="CDD" id="cd06550">
    <property type="entry name" value="TM_ABC_iron-siderophores_like"/>
    <property type="match status" value="1"/>
</dbReference>
<dbReference type="AlphaFoldDB" id="A0A2T3UUP4"/>
<name>A0A2T3UUP4_ECOLX</name>
<dbReference type="GO" id="GO:0005886">
    <property type="term" value="C:plasma membrane"/>
    <property type="evidence" value="ECO:0007669"/>
    <property type="project" value="UniProtKB-SubCell"/>
</dbReference>
<evidence type="ECO:0000256" key="7">
    <source>
        <dbReference type="ARBA" id="ARBA00023136"/>
    </source>
</evidence>
<dbReference type="GO" id="GO:0022857">
    <property type="term" value="F:transmembrane transporter activity"/>
    <property type="evidence" value="ECO:0007669"/>
    <property type="project" value="InterPro"/>
</dbReference>
<feature type="transmembrane region" description="Helical" evidence="8">
    <location>
        <begin position="317"/>
        <end position="335"/>
    </location>
</feature>
<dbReference type="EMBL" id="JABUPU010000079">
    <property type="protein sequence ID" value="NYP88500.1"/>
    <property type="molecule type" value="Genomic_DNA"/>
</dbReference>
<dbReference type="NCBIfam" id="NF008407">
    <property type="entry name" value="PRK11228.1"/>
    <property type="match status" value="1"/>
</dbReference>
<feature type="transmembrane region" description="Helical" evidence="8">
    <location>
        <begin position="152"/>
        <end position="171"/>
    </location>
</feature>
<organism evidence="10">
    <name type="scientific">Escherichia coli</name>
    <dbReference type="NCBI Taxonomy" id="562"/>
    <lineage>
        <taxon>Bacteria</taxon>
        <taxon>Pseudomonadati</taxon>
        <taxon>Pseudomonadota</taxon>
        <taxon>Gammaproteobacteria</taxon>
        <taxon>Enterobacterales</taxon>
        <taxon>Enterobacteriaceae</taxon>
        <taxon>Escherichia</taxon>
    </lineage>
</organism>
<feature type="transmembrane region" description="Helical" evidence="8">
    <location>
        <begin position="93"/>
        <end position="111"/>
    </location>
</feature>
<gene>
    <name evidence="10" type="primary">fecC</name>
    <name evidence="10" type="ORF">G4A38_25800</name>
    <name evidence="9" type="ORF">G4A47_25845</name>
</gene>
<keyword evidence="6 8" id="KW-1133">Transmembrane helix</keyword>
<accession>A0A2T3UUP4</accession>
<feature type="transmembrane region" description="Helical" evidence="8">
    <location>
        <begin position="60"/>
        <end position="81"/>
    </location>
</feature>
<comment type="similarity">
    <text evidence="2">Belongs to the binding-protein-dependent transport system permease family. FecCD subfamily.</text>
</comment>
<evidence type="ECO:0000313" key="9">
    <source>
        <dbReference type="EMBL" id="NYP88500.1"/>
    </source>
</evidence>
<dbReference type="Proteomes" id="UP000517067">
    <property type="component" value="Unassembled WGS sequence"/>
</dbReference>
<dbReference type="GO" id="GO:0033214">
    <property type="term" value="P:siderophore-iron import into cell"/>
    <property type="evidence" value="ECO:0007669"/>
    <property type="project" value="TreeGrafter"/>
</dbReference>
<keyword evidence="7 8" id="KW-0472">Membrane</keyword>
<evidence type="ECO:0000313" key="11">
    <source>
        <dbReference type="Proteomes" id="UP000517067"/>
    </source>
</evidence>
<evidence type="ECO:0000256" key="6">
    <source>
        <dbReference type="ARBA" id="ARBA00022989"/>
    </source>
</evidence>
<evidence type="ECO:0000313" key="10">
    <source>
        <dbReference type="EMBL" id="NYQ41884.1"/>
    </source>
</evidence>
<dbReference type="PANTHER" id="PTHR30472:SF1">
    <property type="entry name" value="FE(3+) DICITRATE TRANSPORT SYSTEM PERMEASE PROTEIN FECC-RELATED"/>
    <property type="match status" value="1"/>
</dbReference>
<keyword evidence="3" id="KW-0813">Transport</keyword>
<sequence>MTAIKHPVLLWGLPVAALIIIFWLSLFCYSAIPVSGADATRALLPGHTPTLPEALVQNLRLPRSLVAVLIGASLALAGTLLQTLTHNPMASPSLLGINSGAALAMALTSALSPTPIAGYSLSFIAACGGGVSWLLVMTAGGGFRHTHDRNKLILAGIALSAFCMGLTRITLLLAEDHAYGIFYWLAGGVSHARWQDVWQLLPVVVTAVPVVLLLANQLNLLNLSDSTAHTLGVNLTRLRLVINMLVLLLVGACVSVAGPVAFIGLLVPHLARFWAGFDQRNVLPVSMLLGATLMLLGATLMLLADVLARALAFPGDLPAGAVLALIGSPCFVWLVRRRG</sequence>
<feature type="transmembrane region" description="Helical" evidence="8">
    <location>
        <begin position="240"/>
        <end position="267"/>
    </location>
</feature>
<feature type="transmembrane region" description="Helical" evidence="8">
    <location>
        <begin position="288"/>
        <end position="311"/>
    </location>
</feature>
<reference evidence="10 11" key="1">
    <citation type="journal article" date="2020" name="J. Appl. Microbiol.">
        <title>Genetic characterization of Shigatoxigenic and enteropathogenic Escherichia coli O80:H2 from diarrheic and septicemic calves and relatedness to human Shigatoxigenic E. coli O80:H2.</title>
        <authorList>
            <person name="Habets A."/>
            <person name="Crombe F."/>
            <person name="Nakamura K."/>
            <person name="Guerin V."/>
            <person name="De Rauw K."/>
            <person name="Pierard D."/>
            <person name="Saulmont M."/>
            <person name="Hayashi T."/>
            <person name="Mainil J.G."/>
            <person name="Thiry D."/>
        </authorList>
    </citation>
    <scope>NUCLEOTIDE SEQUENCE [LARGE SCALE GENOMIC DNA]</scope>
    <source>
        <strain evidence="10">EH3306</strain>
        <strain evidence="9 11">EH3307</strain>
    </source>
</reference>
<evidence type="ECO:0000256" key="5">
    <source>
        <dbReference type="ARBA" id="ARBA00022692"/>
    </source>
</evidence>
<evidence type="ECO:0000256" key="2">
    <source>
        <dbReference type="ARBA" id="ARBA00007935"/>
    </source>
</evidence>
<comment type="caution">
    <text evidence="10">The sequence shown here is derived from an EMBL/GenBank/DDBJ whole genome shotgun (WGS) entry which is preliminary data.</text>
</comment>
<evidence type="ECO:0000256" key="1">
    <source>
        <dbReference type="ARBA" id="ARBA00004651"/>
    </source>
</evidence>
<dbReference type="PANTHER" id="PTHR30472">
    <property type="entry name" value="FERRIC ENTEROBACTIN TRANSPORT SYSTEM PERMEASE PROTEIN"/>
    <property type="match status" value="1"/>
</dbReference>
<evidence type="ECO:0000256" key="3">
    <source>
        <dbReference type="ARBA" id="ARBA00022448"/>
    </source>
</evidence>
<feature type="transmembrane region" description="Helical" evidence="8">
    <location>
        <begin position="201"/>
        <end position="220"/>
    </location>
</feature>